<dbReference type="InterPro" id="IPR002347">
    <property type="entry name" value="SDR_fam"/>
</dbReference>
<dbReference type="InterPro" id="IPR020904">
    <property type="entry name" value="Sc_DH/Rdtase_CS"/>
</dbReference>
<dbReference type="InterPro" id="IPR057326">
    <property type="entry name" value="KR_dom"/>
</dbReference>
<protein>
    <submittedName>
        <fullName evidence="4">Oxidoreductase, short-chain dehydrogenase/reductase family protein</fullName>
    </submittedName>
</protein>
<dbReference type="SMART" id="SM00822">
    <property type="entry name" value="PKS_KR"/>
    <property type="match status" value="1"/>
</dbReference>
<dbReference type="RefSeq" id="WP_295323608.1">
    <property type="nucleotide sequence ID" value="NZ_LT598653.1"/>
</dbReference>
<dbReference type="Gene3D" id="3.40.50.720">
    <property type="entry name" value="NAD(P)-binding Rossmann-like Domain"/>
    <property type="match status" value="1"/>
</dbReference>
<dbReference type="EMBL" id="LT598653">
    <property type="protein sequence ID" value="SBV31757.1"/>
    <property type="molecule type" value="Genomic_DNA"/>
</dbReference>
<dbReference type="AlphaFoldDB" id="A0A1Y5PW80"/>
<dbReference type="KEGG" id="sphu:SPPYR_0637"/>
<keyword evidence="2" id="KW-0560">Oxidoreductase</keyword>
<evidence type="ECO:0000313" key="4">
    <source>
        <dbReference type="EMBL" id="SBV31757.1"/>
    </source>
</evidence>
<dbReference type="CDD" id="cd05233">
    <property type="entry name" value="SDR_c"/>
    <property type="match status" value="1"/>
</dbReference>
<dbReference type="PANTHER" id="PTHR43477:SF1">
    <property type="entry name" value="DIHYDROANTICAPSIN 7-DEHYDROGENASE"/>
    <property type="match status" value="1"/>
</dbReference>
<evidence type="ECO:0000256" key="2">
    <source>
        <dbReference type="ARBA" id="ARBA00023002"/>
    </source>
</evidence>
<dbReference type="PANTHER" id="PTHR43477">
    <property type="entry name" value="DIHYDROANTICAPSIN 7-DEHYDROGENASE"/>
    <property type="match status" value="1"/>
</dbReference>
<feature type="domain" description="Ketoreductase" evidence="3">
    <location>
        <begin position="8"/>
        <end position="174"/>
    </location>
</feature>
<organism evidence="4">
    <name type="scientific">uncultured Sphingopyxis sp</name>
    <dbReference type="NCBI Taxonomy" id="310581"/>
    <lineage>
        <taxon>Bacteria</taxon>
        <taxon>Pseudomonadati</taxon>
        <taxon>Pseudomonadota</taxon>
        <taxon>Alphaproteobacteria</taxon>
        <taxon>Sphingomonadales</taxon>
        <taxon>Sphingomonadaceae</taxon>
        <taxon>Sphingopyxis</taxon>
        <taxon>environmental samples</taxon>
    </lineage>
</organism>
<dbReference type="PROSITE" id="PS00061">
    <property type="entry name" value="ADH_SHORT"/>
    <property type="match status" value="1"/>
</dbReference>
<proteinExistence type="inferred from homology"/>
<accession>A0A1Y5PW80</accession>
<sequence length="241" mass="24759">MQGLLHGRRAIVTGATGGIGSVIARRMTCAGARVVGIDYRTDGDAGFPLVAGDIATREGGHAAISRAIELAGGVDIMVHCAIWMRYGELAEIEQAHFDRLLASAVGGILWSVQAALPTLGRGASIVNLSSVAAFRGARSSLLYGAAKGAVDAMTRHLAAELGPAGIRVNAIAPGFVDTEAARRKVGEARIQERLRSTPLGALARPEAIADAAIFLASDHAAAISGETLIVDGGRNATAFND</sequence>
<comment type="similarity">
    <text evidence="1">Belongs to the short-chain dehydrogenases/reductases (SDR) family.</text>
</comment>
<gene>
    <name evidence="4" type="ORF">SPPYR_0637</name>
</gene>
<dbReference type="InterPro" id="IPR036291">
    <property type="entry name" value="NAD(P)-bd_dom_sf"/>
</dbReference>
<evidence type="ECO:0000256" key="1">
    <source>
        <dbReference type="ARBA" id="ARBA00006484"/>
    </source>
</evidence>
<dbReference type="Pfam" id="PF13561">
    <property type="entry name" value="adh_short_C2"/>
    <property type="match status" value="1"/>
</dbReference>
<dbReference type="FunFam" id="3.40.50.720:FF:000084">
    <property type="entry name" value="Short-chain dehydrogenase reductase"/>
    <property type="match status" value="1"/>
</dbReference>
<dbReference type="GO" id="GO:0016491">
    <property type="term" value="F:oxidoreductase activity"/>
    <property type="evidence" value="ECO:0007669"/>
    <property type="project" value="UniProtKB-KW"/>
</dbReference>
<dbReference type="PRINTS" id="PR00081">
    <property type="entry name" value="GDHRDH"/>
</dbReference>
<dbReference type="SUPFAM" id="SSF51735">
    <property type="entry name" value="NAD(P)-binding Rossmann-fold domains"/>
    <property type="match status" value="1"/>
</dbReference>
<reference evidence="4" key="1">
    <citation type="submission" date="2016-03" db="EMBL/GenBank/DDBJ databases">
        <authorList>
            <person name="Ploux O."/>
        </authorList>
    </citation>
    <scope>NUCLEOTIDE SEQUENCE</scope>
    <source>
        <strain evidence="4">UC10</strain>
    </source>
</reference>
<dbReference type="PRINTS" id="PR00080">
    <property type="entry name" value="SDRFAMILY"/>
</dbReference>
<name>A0A1Y5PW80_9SPHN</name>
<evidence type="ECO:0000259" key="3">
    <source>
        <dbReference type="SMART" id="SM00822"/>
    </source>
</evidence>
<dbReference type="InterPro" id="IPR051122">
    <property type="entry name" value="SDR_DHRS6-like"/>
</dbReference>